<keyword evidence="1" id="KW-0472">Membrane</keyword>
<protein>
    <submittedName>
        <fullName evidence="2">Uncharacterized protein</fullName>
    </submittedName>
</protein>
<accession>A0A2H0VDN5</accession>
<evidence type="ECO:0000256" key="1">
    <source>
        <dbReference type="SAM" id="Phobius"/>
    </source>
</evidence>
<proteinExistence type="predicted"/>
<feature type="transmembrane region" description="Helical" evidence="1">
    <location>
        <begin position="6"/>
        <end position="27"/>
    </location>
</feature>
<keyword evidence="1" id="KW-0812">Transmembrane</keyword>
<evidence type="ECO:0000313" key="2">
    <source>
        <dbReference type="EMBL" id="PIR97191.1"/>
    </source>
</evidence>
<name>A0A2H0VDN5_9BACT</name>
<reference evidence="3" key="1">
    <citation type="submission" date="2017-09" db="EMBL/GenBank/DDBJ databases">
        <title>Depth-based differentiation of microbial function through sediment-hosted aquifers and enrichment of novel symbionts in the deep terrestrial subsurface.</title>
        <authorList>
            <person name="Probst A.J."/>
            <person name="Ladd B."/>
            <person name="Jarett J.K."/>
            <person name="Geller-Mcgrath D.E."/>
            <person name="Sieber C.M.K."/>
            <person name="Emerson J.B."/>
            <person name="Anantharaman K."/>
            <person name="Thomas B.C."/>
            <person name="Malmstrom R."/>
            <person name="Stieglmeier M."/>
            <person name="Klingl A."/>
            <person name="Woyke T."/>
            <person name="Ryan C.M."/>
            <person name="Banfield J.F."/>
        </authorList>
    </citation>
    <scope>NUCLEOTIDE SEQUENCE [LARGE SCALE GENOMIC DNA]</scope>
</reference>
<dbReference type="AlphaFoldDB" id="A0A2H0VDN5"/>
<evidence type="ECO:0000313" key="3">
    <source>
        <dbReference type="Proteomes" id="UP000230557"/>
    </source>
</evidence>
<sequence length="280" mass="29584">MKNLVLSLFAFLKPATIFFLVFFLLGIGTINLKRYGTFLESIQASERLSTEQYEDVLAEADSIEDLLITFNYETVFAQPVEFLQDVTAPNVLYSLSGGDGISLSGDAQNPTISNTGVLSVNGVKGAVTFKAGENVTLVEENGVFTIKSTDTNTDTDTKLSESEVEAFVFDGENTGEFTDLQIGDILLSDAGTSTTTSGSSLVGVYQGNLTTVSGTNVQEVIDNIDSTLSTLSTSSHAAVTFAGSLDYLTLTGQEITLNQIDLTTDVTGNLPVTNGGTGAN</sequence>
<comment type="caution">
    <text evidence="2">The sequence shown here is derived from an EMBL/GenBank/DDBJ whole genome shotgun (WGS) entry which is preliminary data.</text>
</comment>
<keyword evidence="1" id="KW-1133">Transmembrane helix</keyword>
<dbReference type="EMBL" id="PFAJ01000038">
    <property type="protein sequence ID" value="PIR97191.1"/>
    <property type="molecule type" value="Genomic_DNA"/>
</dbReference>
<feature type="non-terminal residue" evidence="2">
    <location>
        <position position="280"/>
    </location>
</feature>
<gene>
    <name evidence="2" type="ORF">COT91_02705</name>
</gene>
<dbReference type="Proteomes" id="UP000230557">
    <property type="component" value="Unassembled WGS sequence"/>
</dbReference>
<organism evidence="2 3">
    <name type="scientific">Candidatus Doudnabacteria bacterium CG10_big_fil_rev_8_21_14_0_10_41_10</name>
    <dbReference type="NCBI Taxonomy" id="1974551"/>
    <lineage>
        <taxon>Bacteria</taxon>
        <taxon>Candidatus Doudnaibacteriota</taxon>
    </lineage>
</organism>